<name>A0A8B7P5B8_HYAAZ</name>
<evidence type="ECO:0000259" key="5">
    <source>
        <dbReference type="PROSITE" id="PS50102"/>
    </source>
</evidence>
<protein>
    <submittedName>
        <fullName evidence="7">MKI67 FHA domain-interacting nucleolar phosphoprotein-like</fullName>
    </submittedName>
</protein>
<dbReference type="AlphaFoldDB" id="A0A8B7P5B8"/>
<feature type="domain" description="RRM" evidence="5">
    <location>
        <begin position="56"/>
        <end position="134"/>
    </location>
</feature>
<dbReference type="RefSeq" id="XP_018021243.1">
    <property type="nucleotide sequence ID" value="XM_018165754.2"/>
</dbReference>
<gene>
    <name evidence="7" type="primary">LOC108677525</name>
</gene>
<dbReference type="GeneID" id="108677525"/>
<dbReference type="GO" id="GO:0003723">
    <property type="term" value="F:RNA binding"/>
    <property type="evidence" value="ECO:0007669"/>
    <property type="project" value="UniProtKB-UniRule"/>
</dbReference>
<sequence>MATIRKRKSSKSQKKSSVKEDIIPVTEKAEIEPHFRKYVLPKGHILLSKIQKKDSGCVFITGLPFGMTERNLRLYMQQFGEVMRCRVHTCPKTGRTRGYGYVHFRLSEVARIAAQTMNNHLITGSVLKCRLIPGRFVKESFFSMGDRGYHRRIKKNIDKLNNTKRSDLREKKLLKKRQALARKQIEKLSRSEINCNDLGIKEPAAESNEKKTALVKNTTLKPRGTQRTLKESEVPARRSLVLIKKNSPAKSTVKIVKKKTKK</sequence>
<dbReference type="SUPFAM" id="SSF54928">
    <property type="entry name" value="RNA-binding domain, RBD"/>
    <property type="match status" value="1"/>
</dbReference>
<evidence type="ECO:0000256" key="1">
    <source>
        <dbReference type="ARBA" id="ARBA00004604"/>
    </source>
</evidence>
<evidence type="ECO:0000313" key="6">
    <source>
        <dbReference type="Proteomes" id="UP000694843"/>
    </source>
</evidence>
<evidence type="ECO:0000256" key="2">
    <source>
        <dbReference type="ARBA" id="ARBA00022884"/>
    </source>
</evidence>
<dbReference type="KEGG" id="hazt:108677525"/>
<evidence type="ECO:0000313" key="7">
    <source>
        <dbReference type="RefSeq" id="XP_018021243.1"/>
    </source>
</evidence>
<dbReference type="Proteomes" id="UP000694843">
    <property type="component" value="Unplaced"/>
</dbReference>
<proteinExistence type="predicted"/>
<dbReference type="InterPro" id="IPR035979">
    <property type="entry name" value="RBD_domain_sf"/>
</dbReference>
<dbReference type="GO" id="GO:0005730">
    <property type="term" value="C:nucleolus"/>
    <property type="evidence" value="ECO:0007669"/>
    <property type="project" value="UniProtKB-SubCell"/>
</dbReference>
<evidence type="ECO:0000256" key="4">
    <source>
        <dbReference type="PROSITE-ProRule" id="PRU00176"/>
    </source>
</evidence>
<dbReference type="PANTHER" id="PTHR46754">
    <property type="entry name" value="MKI67 FHA DOMAIN-INTERACTING NUCLEOLAR PHOSPHOPROTEIN"/>
    <property type="match status" value="1"/>
</dbReference>
<dbReference type="Pfam" id="PF00076">
    <property type="entry name" value="RRM_1"/>
    <property type="match status" value="1"/>
</dbReference>
<dbReference type="OrthoDB" id="21467at2759"/>
<dbReference type="PROSITE" id="PS50102">
    <property type="entry name" value="RRM"/>
    <property type="match status" value="1"/>
</dbReference>
<keyword evidence="2 4" id="KW-0694">RNA-binding</keyword>
<accession>A0A8B7P5B8</accession>
<reference evidence="7" key="1">
    <citation type="submission" date="2025-08" db="UniProtKB">
        <authorList>
            <consortium name="RefSeq"/>
        </authorList>
    </citation>
    <scope>IDENTIFICATION</scope>
    <source>
        <tissue evidence="7">Whole organism</tissue>
    </source>
</reference>
<dbReference type="InterPro" id="IPR012677">
    <property type="entry name" value="Nucleotide-bd_a/b_plait_sf"/>
</dbReference>
<organism evidence="6 7">
    <name type="scientific">Hyalella azteca</name>
    <name type="common">Amphipod</name>
    <dbReference type="NCBI Taxonomy" id="294128"/>
    <lineage>
        <taxon>Eukaryota</taxon>
        <taxon>Metazoa</taxon>
        <taxon>Ecdysozoa</taxon>
        <taxon>Arthropoda</taxon>
        <taxon>Crustacea</taxon>
        <taxon>Multicrustacea</taxon>
        <taxon>Malacostraca</taxon>
        <taxon>Eumalacostraca</taxon>
        <taxon>Peracarida</taxon>
        <taxon>Amphipoda</taxon>
        <taxon>Senticaudata</taxon>
        <taxon>Talitrida</taxon>
        <taxon>Talitroidea</taxon>
        <taxon>Hyalellidae</taxon>
        <taxon>Hyalella</taxon>
    </lineage>
</organism>
<dbReference type="SMART" id="SM00360">
    <property type="entry name" value="RRM"/>
    <property type="match status" value="1"/>
</dbReference>
<keyword evidence="3" id="KW-0539">Nucleus</keyword>
<dbReference type="OMA" id="HKSEFRD"/>
<dbReference type="Gene3D" id="3.30.70.330">
    <property type="match status" value="1"/>
</dbReference>
<keyword evidence="6" id="KW-1185">Reference proteome</keyword>
<comment type="subcellular location">
    <subcellularLocation>
        <location evidence="1">Nucleus</location>
        <location evidence="1">Nucleolus</location>
    </subcellularLocation>
</comment>
<dbReference type="InterPro" id="IPR000504">
    <property type="entry name" value="RRM_dom"/>
</dbReference>
<evidence type="ECO:0000256" key="3">
    <source>
        <dbReference type="ARBA" id="ARBA00023242"/>
    </source>
</evidence>